<dbReference type="EMBL" id="CP058214">
    <property type="protein sequence ID" value="QPC43072.1"/>
    <property type="molecule type" value="Genomic_DNA"/>
</dbReference>
<evidence type="ECO:0000313" key="2">
    <source>
        <dbReference type="Proteomes" id="UP000593594"/>
    </source>
</evidence>
<dbReference type="AlphaFoldDB" id="A0A7S8C4C0"/>
<accession>A0A7S8C4C0</accession>
<evidence type="ECO:0000313" key="1">
    <source>
        <dbReference type="EMBL" id="QPC43072.1"/>
    </source>
</evidence>
<reference evidence="1 2" key="1">
    <citation type="submission" date="2020-06" db="EMBL/GenBank/DDBJ databases">
        <title>Genome sequence of 2 isolates from Red Sea Mangroves.</title>
        <authorList>
            <person name="Sefrji F."/>
            <person name="Michoud G."/>
            <person name="Merlino G."/>
            <person name="Daffonchio D."/>
        </authorList>
    </citation>
    <scope>NUCLEOTIDE SEQUENCE [LARGE SCALE GENOMIC DNA]</scope>
    <source>
        <strain evidence="1 2">R1DC25</strain>
    </source>
</reference>
<dbReference type="KEGG" id="kmn:HW532_10460"/>
<protein>
    <submittedName>
        <fullName evidence="1">Uncharacterized protein</fullName>
    </submittedName>
</protein>
<name>A0A7S8C4C0_9HYPH</name>
<gene>
    <name evidence="1" type="ORF">HW532_10460</name>
</gene>
<proteinExistence type="predicted"/>
<keyword evidence="2" id="KW-1185">Reference proteome</keyword>
<organism evidence="1 2">
    <name type="scientific">Kaustia mangrovi</name>
    <dbReference type="NCBI Taxonomy" id="2593653"/>
    <lineage>
        <taxon>Bacteria</taxon>
        <taxon>Pseudomonadati</taxon>
        <taxon>Pseudomonadota</taxon>
        <taxon>Alphaproteobacteria</taxon>
        <taxon>Hyphomicrobiales</taxon>
        <taxon>Parvibaculaceae</taxon>
        <taxon>Kaustia</taxon>
    </lineage>
</organism>
<dbReference type="RefSeq" id="WP_213164312.1">
    <property type="nucleotide sequence ID" value="NZ_CP058214.1"/>
</dbReference>
<sequence length="124" mass="14655">MTMKLVRLELARDHDFPNGSRDHGYEFVAPLDEEGHILPEEWHKVRDRCRVRRFWEGEPDEVGHLVRKPGGSWAFHYDLDGDVDDDEAGYRFQTHLFEPGEYVSIREQDDTLRTFRVVAVNELE</sequence>
<dbReference type="Proteomes" id="UP000593594">
    <property type="component" value="Chromosome"/>
</dbReference>